<gene>
    <name evidence="2" type="ORF">LF41_2913</name>
</gene>
<proteinExistence type="predicted"/>
<dbReference type="AlphaFoldDB" id="A0A0A2WKM5"/>
<name>A0A0A2WKM5_9GAMM</name>
<accession>A0A0A2WKM5</accession>
<dbReference type="Pfam" id="PF13646">
    <property type="entry name" value="HEAT_2"/>
    <property type="match status" value="1"/>
</dbReference>
<dbReference type="InterPro" id="IPR016024">
    <property type="entry name" value="ARM-type_fold"/>
</dbReference>
<dbReference type="InterPro" id="IPR004155">
    <property type="entry name" value="PBS_lyase_HEAT"/>
</dbReference>
<feature type="signal peptide" evidence="1">
    <location>
        <begin position="1"/>
        <end position="29"/>
    </location>
</feature>
<keyword evidence="1" id="KW-0732">Signal</keyword>
<reference evidence="2 3" key="1">
    <citation type="submission" date="2014-09" db="EMBL/GenBank/DDBJ databases">
        <title>Genome sequences of Lysobacter dokdonensis DS-58.</title>
        <authorList>
            <person name="Kim J.F."/>
            <person name="Kwak M.-J."/>
        </authorList>
    </citation>
    <scope>NUCLEOTIDE SEQUENCE [LARGE SCALE GENOMIC DNA]</scope>
    <source>
        <strain evidence="2 3">DS-58</strain>
    </source>
</reference>
<dbReference type="InterPro" id="IPR011989">
    <property type="entry name" value="ARM-like"/>
</dbReference>
<dbReference type="PATRIC" id="fig|1300345.3.peg.1464"/>
<evidence type="ECO:0000313" key="2">
    <source>
        <dbReference type="EMBL" id="KGQ19267.1"/>
    </source>
</evidence>
<dbReference type="GO" id="GO:0016829">
    <property type="term" value="F:lyase activity"/>
    <property type="evidence" value="ECO:0007669"/>
    <property type="project" value="UniProtKB-KW"/>
</dbReference>
<dbReference type="Gene3D" id="1.25.10.10">
    <property type="entry name" value="Leucine-rich Repeat Variant"/>
    <property type="match status" value="1"/>
</dbReference>
<evidence type="ECO:0000313" key="3">
    <source>
        <dbReference type="Proteomes" id="UP000030518"/>
    </source>
</evidence>
<keyword evidence="2" id="KW-0456">Lyase</keyword>
<protein>
    <submittedName>
        <fullName evidence="2">PBS lyase HEAT-like repeat protein</fullName>
    </submittedName>
</protein>
<evidence type="ECO:0000256" key="1">
    <source>
        <dbReference type="SAM" id="SignalP"/>
    </source>
</evidence>
<organism evidence="2 3">
    <name type="scientific">Lysobacter dokdonensis DS-58</name>
    <dbReference type="NCBI Taxonomy" id="1300345"/>
    <lineage>
        <taxon>Bacteria</taxon>
        <taxon>Pseudomonadati</taxon>
        <taxon>Pseudomonadota</taxon>
        <taxon>Gammaproteobacteria</taxon>
        <taxon>Lysobacterales</taxon>
        <taxon>Lysobacteraceae</taxon>
        <taxon>Noviluteimonas</taxon>
    </lineage>
</organism>
<comment type="caution">
    <text evidence="2">The sequence shown here is derived from an EMBL/GenBank/DDBJ whole genome shotgun (WGS) entry which is preliminary data.</text>
</comment>
<keyword evidence="3" id="KW-1185">Reference proteome</keyword>
<feature type="chain" id="PRO_5001996375" evidence="1">
    <location>
        <begin position="30"/>
        <end position="614"/>
    </location>
</feature>
<dbReference type="SMART" id="SM00567">
    <property type="entry name" value="EZ_HEAT"/>
    <property type="match status" value="2"/>
</dbReference>
<dbReference type="InterPro" id="IPR021133">
    <property type="entry name" value="HEAT_type_2"/>
</dbReference>
<dbReference type="SUPFAM" id="SSF48371">
    <property type="entry name" value="ARM repeat"/>
    <property type="match status" value="1"/>
</dbReference>
<dbReference type="STRING" id="1300345.LF41_2913"/>
<dbReference type="EMBL" id="JRKJ01000008">
    <property type="protein sequence ID" value="KGQ19267.1"/>
    <property type="molecule type" value="Genomic_DNA"/>
</dbReference>
<dbReference type="eggNOG" id="COG1413">
    <property type="taxonomic scope" value="Bacteria"/>
</dbReference>
<sequence>MPMTRSARTLRLWLALACLFLAASGFAWKPPSPPEPATCGSLEACVTEMRAFVAAKDPREVKHWDAAKVLVARVLTFDGAQARLVALLADPDRRMADLASTGLVEGPAVDPRFLPQLVAGLDRNLYNLPIALGTIHTDEAARHLVRYYMASNAHSGGSAAVGVGRAGERAVPFIVEATRNARCCDHADADRLVGLVDEMGETAAGAAPGLVVIAQDPSSSDVLAADAIEVLAGLARHANAMAPQLVALREQRPAIADAIDFALVEIGAPSGEIFSRRLRDNPDQREWLLREIARAGAVARAVGPDLVPLLADADPEIRLLAATAIGSIGYTQGADALVPLLDDPRDVKLNWAAADALGRLRATQAIPPLERIAATHWYPDIRALAQRAIAAIRTGAPMDSDTGWAGGYDALGFDDRCGDSDVRVAEPGRRDKLRSGRDDAALKKLGYVATIVGYGAAEGTEPVDGVIHVTEQNMVRNEEHVAEVPRVALRVDGGWLVGGDRGEWGGELLFISDDGVKQAIYDDNIQGLGRIGDRIVAAGGIAHMTLNDGTLLDVRRGSDGRWQAIAWRGLPGAPWDLLRVDADTSLVRTQSGDVLVDADGTMRLAPCLKKKVAQ</sequence>
<dbReference type="PROSITE" id="PS50077">
    <property type="entry name" value="HEAT_REPEAT"/>
    <property type="match status" value="1"/>
</dbReference>
<dbReference type="Proteomes" id="UP000030518">
    <property type="component" value="Unassembled WGS sequence"/>
</dbReference>